<dbReference type="PANTHER" id="PTHR30121:SF12">
    <property type="entry name" value="TYPE IV SECRETION SYSTEM PROTEIN CAGE"/>
    <property type="match status" value="1"/>
</dbReference>
<name>A0ABY9YXG0_9GAMM</name>
<dbReference type="InterPro" id="IPR018145">
    <property type="entry name" value="CagE_TrbE_VirB_cntrl_dom"/>
</dbReference>
<dbReference type="Proteomes" id="UP001302072">
    <property type="component" value="Plasmid pST01"/>
</dbReference>
<dbReference type="SUPFAM" id="SSF52540">
    <property type="entry name" value="P-loop containing nucleoside triphosphate hydrolases"/>
    <property type="match status" value="1"/>
</dbReference>
<geneLocation type="plasmid" evidence="5 6">
    <name>pST01</name>
</geneLocation>
<dbReference type="InterPro" id="IPR027417">
    <property type="entry name" value="P-loop_NTPase"/>
</dbReference>
<evidence type="ECO:0000313" key="6">
    <source>
        <dbReference type="Proteomes" id="UP001302072"/>
    </source>
</evidence>
<keyword evidence="5" id="KW-0614">Plasmid</keyword>
<evidence type="ECO:0000256" key="3">
    <source>
        <dbReference type="ARBA" id="ARBA00022840"/>
    </source>
</evidence>
<comment type="similarity">
    <text evidence="1">Belongs to the TrbE/VirB4 family.</text>
</comment>
<dbReference type="EMBL" id="CP115542">
    <property type="protein sequence ID" value="WNH54854.1"/>
    <property type="molecule type" value="Genomic_DNA"/>
</dbReference>
<evidence type="ECO:0000259" key="4">
    <source>
        <dbReference type="Pfam" id="PF03135"/>
    </source>
</evidence>
<keyword evidence="2" id="KW-0547">Nucleotide-binding</keyword>
<protein>
    <recommendedName>
        <fullName evidence="4">CagE TrbE VirB component of type IV transporter system central domain-containing protein</fullName>
    </recommendedName>
</protein>
<evidence type="ECO:0000256" key="2">
    <source>
        <dbReference type="ARBA" id="ARBA00022741"/>
    </source>
</evidence>
<gene>
    <name evidence="5" type="ORF">PDM29_20790</name>
</gene>
<dbReference type="Pfam" id="PF03135">
    <property type="entry name" value="CagE_TrbE_VirB"/>
    <property type="match status" value="1"/>
</dbReference>
<evidence type="ECO:0000256" key="1">
    <source>
        <dbReference type="ARBA" id="ARBA00006512"/>
    </source>
</evidence>
<evidence type="ECO:0000313" key="5">
    <source>
        <dbReference type="EMBL" id="WNH54854.1"/>
    </source>
</evidence>
<reference evidence="5 6" key="1">
    <citation type="submission" date="2022-12" db="EMBL/GenBank/DDBJ databases">
        <title>Two new species, Stenotrophomonas aracearum and Stenotrophomonas oahuensis, isolated from Anthurium (Araceae family) in Hawaii.</title>
        <authorList>
            <person name="Chunag S.C."/>
            <person name="Dobhal S."/>
            <person name="Alvarez A."/>
            <person name="Arif M."/>
        </authorList>
    </citation>
    <scope>NUCLEOTIDE SEQUENCE [LARGE SCALE GENOMIC DNA]</scope>
    <source>
        <strain evidence="5 6">A5586</strain>
        <plasmid evidence="5 6">pST01</plasmid>
    </source>
</reference>
<keyword evidence="6" id="KW-1185">Reference proteome</keyword>
<dbReference type="RefSeq" id="WP_311193932.1">
    <property type="nucleotide sequence ID" value="NZ_CP115542.1"/>
</dbReference>
<organism evidence="5 6">
    <name type="scientific">Stenotrophomonas oahuensis</name>
    <dbReference type="NCBI Taxonomy" id="3003271"/>
    <lineage>
        <taxon>Bacteria</taxon>
        <taxon>Pseudomonadati</taxon>
        <taxon>Pseudomonadota</taxon>
        <taxon>Gammaproteobacteria</taxon>
        <taxon>Lysobacterales</taxon>
        <taxon>Lysobacteraceae</taxon>
        <taxon>Stenotrophomonas</taxon>
    </lineage>
</organism>
<proteinExistence type="inferred from homology"/>
<keyword evidence="3" id="KW-0067">ATP-binding</keyword>
<sequence>MVDLSTLSESSLANVVPYESHLTEDVVSLDNGSVLAVLRFDGAAHETASDDELLRWHESLCAMLMAIAAPDLALWKTVYHYQIKDFAAGVFTPDTFAHSLNEAYRARCSKEPLFANELYLAVLIQGESNLSRFSKGKGGFRQGREDQIARLDSMCTRIQETLAAYKPRRLRMYREMNVSFSEIYEFLTLLLNGKKYKTPVTPHRAGDILNRSRFYFAKGSDTFVRQGSSGREFGALLSANTYPSGTINTGHLNKTLSLPFPYVMTHSFTFMGQQEAKGAVALQERRMRATADDAVTELQALKLLKEGLTSRTIGLGRHDMSICVTADDQKTLARRVAMAEENCTDNGFIMAREDIALKPAFIAQLPGNFKYRPRRAPITTRNFAGLIAFHNYPTGRRDGNQWGPATTMFLTEGGSPFFAALHDMRKTKTRGGATADDDKAPGNTLIIGPIGGGKTTLQTMLVAQSDKAKPTVITFDRSQGQRVFVNAMGGRYSILERGKETGFNPLALEPTAENIGFAVDLVKRLASGGKPLSAEDENKIAYRTRFVMTEEVFDARSLTHLSNGLNGIHEDALERLSQWCEGGSHSWAFTSSADRLDFVGTRHFGFDATSFFNDADTRGAVMSYLFHRVNTFMGTAPLIINIDEMRVFLGDDFFRFFIEDTLLLNRKKDCIAILGTQQANHVLDSKIRETLIEQTTTKIILPNTQAKPQHYMEEGLGLSASEFDLIQDALPTTNPRAFLFKQPGISAVCNLNLAGMTRELSVLSGTDKLNATMQAAIDSSSDDPRDWLPVYYDMLRN</sequence>
<dbReference type="PANTHER" id="PTHR30121">
    <property type="entry name" value="UNCHARACTERIZED PROTEIN YJGR-RELATED"/>
    <property type="match status" value="1"/>
</dbReference>
<dbReference type="Gene3D" id="3.40.50.300">
    <property type="entry name" value="P-loop containing nucleotide triphosphate hydrolases"/>
    <property type="match status" value="1"/>
</dbReference>
<dbReference type="InterPro" id="IPR051162">
    <property type="entry name" value="T4SS_component"/>
</dbReference>
<feature type="domain" description="CagE TrbE VirB component of type IV transporter system central" evidence="4">
    <location>
        <begin position="169"/>
        <end position="374"/>
    </location>
</feature>
<accession>A0ABY9YXG0</accession>